<evidence type="ECO:0000259" key="2">
    <source>
        <dbReference type="Pfam" id="PF20151"/>
    </source>
</evidence>
<dbReference type="AlphaFoldDB" id="A0A0H2SEH3"/>
<evidence type="ECO:0000313" key="3">
    <source>
        <dbReference type="EMBL" id="KLO20133.1"/>
    </source>
</evidence>
<feature type="domain" description="DUF6533" evidence="2">
    <location>
        <begin position="22"/>
        <end position="65"/>
    </location>
</feature>
<feature type="transmembrane region" description="Helical" evidence="1">
    <location>
        <begin position="95"/>
        <end position="116"/>
    </location>
</feature>
<organism evidence="3 4">
    <name type="scientific">Schizopora paradoxa</name>
    <dbReference type="NCBI Taxonomy" id="27342"/>
    <lineage>
        <taxon>Eukaryota</taxon>
        <taxon>Fungi</taxon>
        <taxon>Dikarya</taxon>
        <taxon>Basidiomycota</taxon>
        <taxon>Agaricomycotina</taxon>
        <taxon>Agaricomycetes</taxon>
        <taxon>Hymenochaetales</taxon>
        <taxon>Schizoporaceae</taxon>
        <taxon>Schizopora</taxon>
    </lineage>
</organism>
<dbReference type="Pfam" id="PF20151">
    <property type="entry name" value="DUF6533"/>
    <property type="match status" value="1"/>
</dbReference>
<dbReference type="OrthoDB" id="3350812at2759"/>
<dbReference type="Proteomes" id="UP000053477">
    <property type="component" value="Unassembled WGS sequence"/>
</dbReference>
<keyword evidence="4" id="KW-1185">Reference proteome</keyword>
<keyword evidence="1" id="KW-1133">Transmembrane helix</keyword>
<evidence type="ECO:0000256" key="1">
    <source>
        <dbReference type="SAM" id="Phobius"/>
    </source>
</evidence>
<dbReference type="EMBL" id="KQ085883">
    <property type="protein sequence ID" value="KLO20133.1"/>
    <property type="molecule type" value="Genomic_DNA"/>
</dbReference>
<dbReference type="InParanoid" id="A0A0H2SEH3"/>
<name>A0A0H2SEH3_9AGAM</name>
<dbReference type="InterPro" id="IPR045340">
    <property type="entry name" value="DUF6533"/>
</dbReference>
<proteinExistence type="predicted"/>
<keyword evidence="1" id="KW-0812">Transmembrane</keyword>
<feature type="transmembrane region" description="Helical" evidence="1">
    <location>
        <begin position="213"/>
        <end position="232"/>
    </location>
</feature>
<protein>
    <recommendedName>
        <fullName evidence="2">DUF6533 domain-containing protein</fullName>
    </recommendedName>
</protein>
<keyword evidence="1" id="KW-0472">Membrane</keyword>
<gene>
    <name evidence="3" type="ORF">SCHPADRAFT_934741</name>
</gene>
<feature type="transmembrane region" description="Helical" evidence="1">
    <location>
        <begin position="123"/>
        <end position="141"/>
    </location>
</feature>
<accession>A0A0H2SEH3</accession>
<sequence>MSALISEISLLLSQSVNVKLTLLACMCLQLYDTVINLGDEVFFIWFQRWSVGKALYILTRYSTLVDIIALLWYDFNPHYAANASYQSCHVSYSIAAWSMTFGIVISEVVLVIRTYAIWEQNKLVLFILTSQQTAVVALSIYYVNKSIALITFIPSPAPHIVACLPISTGSKLFVTYFCVMISELIVLILSLYKGLHQWRYESTPLVRTLYRDGVLYFAVMFSISLVNAVIILKEINSPYYYITTEMQRVFHSILASRLLINVRKAATKGEPEAGYQVNFSAPSQGKLADTLIFASNLESLFDHTWWYIPYCRAFGWISLIHTDETIPS</sequence>
<feature type="transmembrane region" description="Helical" evidence="1">
    <location>
        <begin position="173"/>
        <end position="193"/>
    </location>
</feature>
<feature type="transmembrane region" description="Helical" evidence="1">
    <location>
        <begin position="58"/>
        <end position="75"/>
    </location>
</feature>
<evidence type="ECO:0000313" key="4">
    <source>
        <dbReference type="Proteomes" id="UP000053477"/>
    </source>
</evidence>
<reference evidence="3 4" key="1">
    <citation type="submission" date="2015-04" db="EMBL/GenBank/DDBJ databases">
        <title>Complete genome sequence of Schizopora paradoxa KUC8140, a cosmopolitan wood degrader in East Asia.</title>
        <authorList>
            <consortium name="DOE Joint Genome Institute"/>
            <person name="Min B."/>
            <person name="Park H."/>
            <person name="Jang Y."/>
            <person name="Kim J.-J."/>
            <person name="Kim K.H."/>
            <person name="Pangilinan J."/>
            <person name="Lipzen A."/>
            <person name="Riley R."/>
            <person name="Grigoriev I.V."/>
            <person name="Spatafora J.W."/>
            <person name="Choi I.-G."/>
        </authorList>
    </citation>
    <scope>NUCLEOTIDE SEQUENCE [LARGE SCALE GENOMIC DNA]</scope>
    <source>
        <strain evidence="3 4">KUC8140</strain>
    </source>
</reference>